<dbReference type="InterPro" id="IPR042099">
    <property type="entry name" value="ANL_N_sf"/>
</dbReference>
<keyword evidence="3 9" id="KW-0436">Ligase</keyword>
<comment type="similarity">
    <text evidence="1">Belongs to the ATP-dependent AMP-binding enzyme family.</text>
</comment>
<dbReference type="EC" id="6.2.1.1" evidence="2"/>
<dbReference type="NCBIfam" id="NF001208">
    <property type="entry name" value="PRK00174.1"/>
    <property type="match status" value="1"/>
</dbReference>
<dbReference type="RefSeq" id="XP_004357437.1">
    <property type="nucleotide sequence ID" value="XM_004357381.1"/>
</dbReference>
<gene>
    <name evidence="9" type="ORF">ACA1_287370</name>
</gene>
<dbReference type="InterPro" id="IPR025110">
    <property type="entry name" value="AMP-bd_C"/>
</dbReference>
<evidence type="ECO:0000259" key="6">
    <source>
        <dbReference type="Pfam" id="PF00501"/>
    </source>
</evidence>
<protein>
    <recommendedName>
        <fullName evidence="2">acetate--CoA ligase</fullName>
        <ecNumber evidence="2">6.2.1.1</ecNumber>
    </recommendedName>
</protein>
<evidence type="ECO:0000313" key="10">
    <source>
        <dbReference type="Proteomes" id="UP000011083"/>
    </source>
</evidence>
<dbReference type="InterPro" id="IPR020845">
    <property type="entry name" value="AMP-binding_CS"/>
</dbReference>
<dbReference type="Gene3D" id="3.30.300.30">
    <property type="match status" value="1"/>
</dbReference>
<dbReference type="InterPro" id="IPR045851">
    <property type="entry name" value="AMP-bd_C_sf"/>
</dbReference>
<dbReference type="STRING" id="1257118.L8HK49"/>
<keyword evidence="4" id="KW-0547">Nucleotide-binding</keyword>
<feature type="domain" description="Acetyl-coenzyme A synthetase N-terminal" evidence="8">
    <location>
        <begin position="33"/>
        <end position="93"/>
    </location>
</feature>
<evidence type="ECO:0000259" key="8">
    <source>
        <dbReference type="Pfam" id="PF16177"/>
    </source>
</evidence>
<dbReference type="GO" id="GO:0006085">
    <property type="term" value="P:acetyl-CoA biosynthetic process"/>
    <property type="evidence" value="ECO:0007669"/>
    <property type="project" value="TreeGrafter"/>
</dbReference>
<evidence type="ECO:0000256" key="5">
    <source>
        <dbReference type="ARBA" id="ARBA00022840"/>
    </source>
</evidence>
<dbReference type="PANTHER" id="PTHR24095:SF14">
    <property type="entry name" value="ACETYL-COENZYME A SYNTHETASE 1"/>
    <property type="match status" value="1"/>
</dbReference>
<dbReference type="GO" id="GO:0003987">
    <property type="term" value="F:acetate-CoA ligase activity"/>
    <property type="evidence" value="ECO:0007669"/>
    <property type="project" value="UniProtKB-EC"/>
</dbReference>
<dbReference type="KEGG" id="acan:ACA1_287370"/>
<dbReference type="SUPFAM" id="SSF56801">
    <property type="entry name" value="Acetyl-CoA synthetase-like"/>
    <property type="match status" value="1"/>
</dbReference>
<accession>L8HK49</accession>
<dbReference type="AlphaFoldDB" id="L8HK49"/>
<dbReference type="Pfam" id="PF13193">
    <property type="entry name" value="AMP-binding_C"/>
    <property type="match status" value="1"/>
</dbReference>
<organism evidence="9 10">
    <name type="scientific">Acanthamoeba castellanii (strain ATCC 30010 / Neff)</name>
    <dbReference type="NCBI Taxonomy" id="1257118"/>
    <lineage>
        <taxon>Eukaryota</taxon>
        <taxon>Amoebozoa</taxon>
        <taxon>Discosea</taxon>
        <taxon>Longamoebia</taxon>
        <taxon>Centramoebida</taxon>
        <taxon>Acanthamoebidae</taxon>
        <taxon>Acanthamoeba</taxon>
    </lineage>
</organism>
<feature type="domain" description="AMP-dependent synthetase/ligase" evidence="6">
    <location>
        <begin position="100"/>
        <end position="492"/>
    </location>
</feature>
<dbReference type="CDD" id="cd05966">
    <property type="entry name" value="ACS"/>
    <property type="match status" value="1"/>
</dbReference>
<dbReference type="GO" id="GO:0005524">
    <property type="term" value="F:ATP binding"/>
    <property type="evidence" value="ECO:0007669"/>
    <property type="project" value="UniProtKB-KW"/>
</dbReference>
<proteinExistence type="inferred from homology"/>
<dbReference type="FunFam" id="3.40.50.12780:FF:000001">
    <property type="entry name" value="Acetyl-coenzyme A synthetase"/>
    <property type="match status" value="1"/>
</dbReference>
<dbReference type="Pfam" id="PF16177">
    <property type="entry name" value="ACAS_N"/>
    <property type="match status" value="1"/>
</dbReference>
<evidence type="ECO:0000256" key="4">
    <source>
        <dbReference type="ARBA" id="ARBA00022741"/>
    </source>
</evidence>
<name>L8HK49_ACACF</name>
<sequence length="624" mass="69817">MEDHDLEILKQVEIYQPPADIASRAHVKSLDEYNKLYEKSVTDPDAFWGEIAERDFYWHQKWSKVSSYNIDVKQGPVKIEWFVGAKTNICYNAVDRHVEAGKGEQVAFYWEGNDEGEDKVWTYSMLKSEVCKFANVLKSLGVKKGDRVAVYLPMIVELPVVLLACARIGAIHSVVFSGFSAEALANRLLDSEAKILISADAVLRGNKPVLLKQAADEALALCAKTGLQIKHIVYKRLGDRVPAHMKPERDMWYHELMAAASEDCPVEWLDAEDPLFMLYTSGSTGRPKGVLHTTGGYMVYAATTHKYIFDYHPGDVYYCTADLGWVTGHSYIMYGPLCNGAASVLFEGVPTWPDAGRFWAIVEKYKVTQFYTAPTAIRALMRLGEGPVKKYNRDSLRILGSVGEPINPEAWLWYHRVVGDSRCAIVDTWWQTETGGILITPLPGATPTKPGSATKPFFGVQPVVLDEKGQVQEGPCAGYLAISRPWPGIMRTVYGDHARFEQTYGYYWLTGRIDDVMNVSGHRLGTAEVESALVSHQAVAEAAVVPYPHDIKGEGIYAYVTLRENFDYSPKLRQELMFHTRSGKIMRRILRKITTDQTSPEHLGDISTLADPGVVEVLIDMKGK</sequence>
<dbReference type="VEuPathDB" id="AmoebaDB:ACA1_287370"/>
<dbReference type="PANTHER" id="PTHR24095">
    <property type="entry name" value="ACETYL-COENZYME A SYNTHETASE"/>
    <property type="match status" value="1"/>
</dbReference>
<dbReference type="OrthoDB" id="1706066at2759"/>
<dbReference type="GeneID" id="14926089"/>
<dbReference type="Gene3D" id="3.40.50.12780">
    <property type="entry name" value="N-terminal domain of ligase-like"/>
    <property type="match status" value="1"/>
</dbReference>
<dbReference type="Proteomes" id="UP000011083">
    <property type="component" value="Unassembled WGS sequence"/>
</dbReference>
<keyword evidence="10" id="KW-1185">Reference proteome</keyword>
<evidence type="ECO:0000256" key="3">
    <source>
        <dbReference type="ARBA" id="ARBA00022598"/>
    </source>
</evidence>
<evidence type="ECO:0000313" key="9">
    <source>
        <dbReference type="EMBL" id="ELR25048.1"/>
    </source>
</evidence>
<dbReference type="EMBL" id="KB007805">
    <property type="protein sequence ID" value="ELR25048.1"/>
    <property type="molecule type" value="Genomic_DNA"/>
</dbReference>
<dbReference type="InterPro" id="IPR000873">
    <property type="entry name" value="AMP-dep_synth/lig_dom"/>
</dbReference>
<dbReference type="OMA" id="AIKASWP"/>
<evidence type="ECO:0000259" key="7">
    <source>
        <dbReference type="Pfam" id="PF13193"/>
    </source>
</evidence>
<reference evidence="9 10" key="1">
    <citation type="journal article" date="2013" name="Genome Biol.">
        <title>Genome of Acanthamoeba castellanii highlights extensive lateral gene transfer and early evolution of tyrosine kinase signaling.</title>
        <authorList>
            <person name="Clarke M."/>
            <person name="Lohan A.J."/>
            <person name="Liu B."/>
            <person name="Lagkouvardos I."/>
            <person name="Roy S."/>
            <person name="Zafar N."/>
            <person name="Bertelli C."/>
            <person name="Schilde C."/>
            <person name="Kianianmomeni A."/>
            <person name="Burglin T.R."/>
            <person name="Frech C."/>
            <person name="Turcotte B."/>
            <person name="Kopec K.O."/>
            <person name="Synnott J.M."/>
            <person name="Choo C."/>
            <person name="Paponov I."/>
            <person name="Finkler A."/>
            <person name="Soon Heng Tan C."/>
            <person name="Hutchins A.P."/>
            <person name="Weinmeier T."/>
            <person name="Rattei T."/>
            <person name="Chu J.S."/>
            <person name="Gimenez G."/>
            <person name="Irimia M."/>
            <person name="Rigden D.J."/>
            <person name="Fitzpatrick D.A."/>
            <person name="Lorenzo-Morales J."/>
            <person name="Bateman A."/>
            <person name="Chiu C.H."/>
            <person name="Tang P."/>
            <person name="Hegemann P."/>
            <person name="Fromm H."/>
            <person name="Raoult D."/>
            <person name="Greub G."/>
            <person name="Miranda-Saavedra D."/>
            <person name="Chen N."/>
            <person name="Nash P."/>
            <person name="Ginger M.L."/>
            <person name="Horn M."/>
            <person name="Schaap P."/>
            <person name="Caler L."/>
            <person name="Loftus B."/>
        </authorList>
    </citation>
    <scope>NUCLEOTIDE SEQUENCE [LARGE SCALE GENOMIC DNA]</scope>
    <source>
        <strain evidence="9 10">Neff</strain>
    </source>
</reference>
<dbReference type="PROSITE" id="PS00455">
    <property type="entry name" value="AMP_BINDING"/>
    <property type="match status" value="1"/>
</dbReference>
<evidence type="ECO:0000256" key="2">
    <source>
        <dbReference type="ARBA" id="ARBA00013275"/>
    </source>
</evidence>
<evidence type="ECO:0000256" key="1">
    <source>
        <dbReference type="ARBA" id="ARBA00006432"/>
    </source>
</evidence>
<keyword evidence="5" id="KW-0067">ATP-binding</keyword>
<feature type="domain" description="AMP-binding enzyme C-terminal" evidence="7">
    <location>
        <begin position="528"/>
        <end position="582"/>
    </location>
</feature>
<dbReference type="InterPro" id="IPR032387">
    <property type="entry name" value="ACAS_N"/>
</dbReference>
<dbReference type="Pfam" id="PF00501">
    <property type="entry name" value="AMP-binding"/>
    <property type="match status" value="1"/>
</dbReference>